<evidence type="ECO:0000256" key="2">
    <source>
        <dbReference type="ARBA" id="ARBA00023242"/>
    </source>
</evidence>
<keyword evidence="2" id="KW-0539">Nucleus</keyword>
<sequence>MSGVAPSPMESMELAHATSARGQVCDRCRLKKIKCNASSPCDKCSAAGTPCTVSATLRRKTTARGFATSEADTIKRLESENASLSQQLETERRANAQLREELKRKTQVTQGRKRKLPDTGTDQSPLSISADSTTTRLDRGAYVIKHMGRLVRDQSGIGRFAGSTTGVHFVLSVQDACRSIASQLDPFPEPCYCSHLIQPLGSSQGAYESNDGTEHADQHLPLTIEEALKSLQMTLEDISRHLHLFDTQWSSFCPIIIREEIIRKIGCFFLDSNHTRRLSGIDYAVLQIIFLVTKINQPSEALSETTDTSAYHIPDSLVHRIHLTLLTQADLWTLQALIVYSLFIQKRGERLAMIPLNGAMVQIAQSLGLHRHARRFKFEAGEVELRKRIWWSVYIFDKLTAITHGLPQLISNADVDNDLPIDCILQDMASPQLLHPLPGESTSVSVFCHYVSLMRISSKMLGQLYTTTDRRGGAEKIKQLDLDLRMWASNFNNHPHVEPIELGIMGRKRAKSRDMDDDALMGQWLELLANTCRILIHRPGLTFDRATPQFRESLIACTSSASAIVDLLDEDAIDHRLQIFVPSGPSLIFQSALMLAHYHCCIYSEDQLPIVSYARSLDLIDQSIRTLDSMSEAFTTYHSDGINPIARISPLADLIKTLQKLQCFLTVMEKQENTELPASQHINLSATLSSPTDDLGLGSLQQSQHLSADMELWSIGGLESLNQIGDIDGIFDFEPMFNQIL</sequence>
<dbReference type="GO" id="GO:0008270">
    <property type="term" value="F:zinc ion binding"/>
    <property type="evidence" value="ECO:0007669"/>
    <property type="project" value="InterPro"/>
</dbReference>
<keyword evidence="1" id="KW-0479">Metal-binding</keyword>
<feature type="domain" description="Zn(2)-C6 fungal-type" evidence="4">
    <location>
        <begin position="24"/>
        <end position="53"/>
    </location>
</feature>
<dbReference type="GO" id="GO:0000981">
    <property type="term" value="F:DNA-binding transcription factor activity, RNA polymerase II-specific"/>
    <property type="evidence" value="ECO:0007669"/>
    <property type="project" value="InterPro"/>
</dbReference>
<dbReference type="PANTHER" id="PTHR46910">
    <property type="entry name" value="TRANSCRIPTION FACTOR PDR1"/>
    <property type="match status" value="1"/>
</dbReference>
<dbReference type="AlphaFoldDB" id="A0A2T2NJH3"/>
<reference evidence="5 6" key="1">
    <citation type="journal article" date="2018" name="Front. Microbiol.">
        <title>Genome-Wide Analysis of Corynespora cassiicola Leaf Fall Disease Putative Effectors.</title>
        <authorList>
            <person name="Lopez D."/>
            <person name="Ribeiro S."/>
            <person name="Label P."/>
            <person name="Fumanal B."/>
            <person name="Venisse J.S."/>
            <person name="Kohler A."/>
            <person name="de Oliveira R.R."/>
            <person name="Labutti K."/>
            <person name="Lipzen A."/>
            <person name="Lail K."/>
            <person name="Bauer D."/>
            <person name="Ohm R.A."/>
            <person name="Barry K.W."/>
            <person name="Spatafora J."/>
            <person name="Grigoriev I.V."/>
            <person name="Martin F.M."/>
            <person name="Pujade-Renaud V."/>
        </authorList>
    </citation>
    <scope>NUCLEOTIDE SEQUENCE [LARGE SCALE GENOMIC DNA]</scope>
    <source>
        <strain evidence="5 6">Philippines</strain>
    </source>
</reference>
<dbReference type="STRING" id="1448308.A0A2T2NJH3"/>
<dbReference type="PROSITE" id="PS50048">
    <property type="entry name" value="ZN2_CY6_FUNGAL_2"/>
    <property type="match status" value="1"/>
</dbReference>
<proteinExistence type="predicted"/>
<organism evidence="5 6">
    <name type="scientific">Corynespora cassiicola Philippines</name>
    <dbReference type="NCBI Taxonomy" id="1448308"/>
    <lineage>
        <taxon>Eukaryota</taxon>
        <taxon>Fungi</taxon>
        <taxon>Dikarya</taxon>
        <taxon>Ascomycota</taxon>
        <taxon>Pezizomycotina</taxon>
        <taxon>Dothideomycetes</taxon>
        <taxon>Pleosporomycetidae</taxon>
        <taxon>Pleosporales</taxon>
        <taxon>Corynesporascaceae</taxon>
        <taxon>Corynespora</taxon>
    </lineage>
</organism>
<dbReference type="GO" id="GO:0006351">
    <property type="term" value="P:DNA-templated transcription"/>
    <property type="evidence" value="ECO:0007669"/>
    <property type="project" value="InterPro"/>
</dbReference>
<dbReference type="PANTHER" id="PTHR46910:SF1">
    <property type="entry name" value="MISCELLANEOUS ZN(II)2CYS6 TRANSCRIPTION FACTOR (EUROFUNG)-RELATED"/>
    <property type="match status" value="1"/>
</dbReference>
<evidence type="ECO:0000256" key="3">
    <source>
        <dbReference type="SAM" id="MobiDB-lite"/>
    </source>
</evidence>
<evidence type="ECO:0000259" key="4">
    <source>
        <dbReference type="PROSITE" id="PS50048"/>
    </source>
</evidence>
<dbReference type="Pfam" id="PF00172">
    <property type="entry name" value="Zn_clus"/>
    <property type="match status" value="1"/>
</dbReference>
<feature type="region of interest" description="Disordered" evidence="3">
    <location>
        <begin position="99"/>
        <end position="132"/>
    </location>
</feature>
<feature type="compositionally biased region" description="Polar residues" evidence="3">
    <location>
        <begin position="120"/>
        <end position="132"/>
    </location>
</feature>
<evidence type="ECO:0000313" key="6">
    <source>
        <dbReference type="Proteomes" id="UP000240883"/>
    </source>
</evidence>
<keyword evidence="6" id="KW-1185">Reference proteome</keyword>
<dbReference type="InterPro" id="IPR050987">
    <property type="entry name" value="AtrR-like"/>
</dbReference>
<evidence type="ECO:0000256" key="1">
    <source>
        <dbReference type="ARBA" id="ARBA00022723"/>
    </source>
</evidence>
<dbReference type="GO" id="GO:0003677">
    <property type="term" value="F:DNA binding"/>
    <property type="evidence" value="ECO:0007669"/>
    <property type="project" value="InterPro"/>
</dbReference>
<accession>A0A2T2NJH3</accession>
<dbReference type="CDD" id="cd00067">
    <property type="entry name" value="GAL4"/>
    <property type="match status" value="1"/>
</dbReference>
<dbReference type="CDD" id="cd12148">
    <property type="entry name" value="fungal_TF_MHR"/>
    <property type="match status" value="1"/>
</dbReference>
<dbReference type="Gene3D" id="4.10.240.10">
    <property type="entry name" value="Zn(2)-C6 fungal-type DNA-binding domain"/>
    <property type="match status" value="1"/>
</dbReference>
<dbReference type="EMBL" id="KZ678137">
    <property type="protein sequence ID" value="PSN65582.1"/>
    <property type="molecule type" value="Genomic_DNA"/>
</dbReference>
<dbReference type="InterPro" id="IPR007219">
    <property type="entry name" value="XnlR_reg_dom"/>
</dbReference>
<protein>
    <recommendedName>
        <fullName evidence="4">Zn(2)-C6 fungal-type domain-containing protein</fullName>
    </recommendedName>
</protein>
<gene>
    <name evidence="5" type="ORF">BS50DRAFT_622750</name>
</gene>
<dbReference type="OrthoDB" id="3364175at2759"/>
<dbReference type="SUPFAM" id="SSF57701">
    <property type="entry name" value="Zn2/Cys6 DNA-binding domain"/>
    <property type="match status" value="1"/>
</dbReference>
<dbReference type="PROSITE" id="PS00463">
    <property type="entry name" value="ZN2_CY6_FUNGAL_1"/>
    <property type="match status" value="1"/>
</dbReference>
<dbReference type="InterPro" id="IPR001138">
    <property type="entry name" value="Zn2Cys6_DnaBD"/>
</dbReference>
<dbReference type="SMART" id="SM00066">
    <property type="entry name" value="GAL4"/>
    <property type="match status" value="1"/>
</dbReference>
<dbReference type="Pfam" id="PF04082">
    <property type="entry name" value="Fungal_trans"/>
    <property type="match status" value="1"/>
</dbReference>
<dbReference type="InterPro" id="IPR036864">
    <property type="entry name" value="Zn2-C6_fun-type_DNA-bd_sf"/>
</dbReference>
<dbReference type="Proteomes" id="UP000240883">
    <property type="component" value="Unassembled WGS sequence"/>
</dbReference>
<dbReference type="SMART" id="SM00906">
    <property type="entry name" value="Fungal_trans"/>
    <property type="match status" value="1"/>
</dbReference>
<evidence type="ECO:0000313" key="5">
    <source>
        <dbReference type="EMBL" id="PSN65582.1"/>
    </source>
</evidence>
<name>A0A2T2NJH3_CORCC</name>